<dbReference type="InterPro" id="IPR000644">
    <property type="entry name" value="CBS_dom"/>
</dbReference>
<evidence type="ECO:0000313" key="2">
    <source>
        <dbReference type="EMBL" id="MBA8824012.1"/>
    </source>
</evidence>
<keyword evidence="3" id="KW-1185">Reference proteome</keyword>
<dbReference type="AlphaFoldDB" id="A0A839DPT5"/>
<dbReference type="InterPro" id="IPR046342">
    <property type="entry name" value="CBS_dom_sf"/>
</dbReference>
<dbReference type="EMBL" id="JACGWZ010000001">
    <property type="protein sequence ID" value="MBA8824012.1"/>
    <property type="molecule type" value="Genomic_DNA"/>
</dbReference>
<comment type="caution">
    <text evidence="2">The sequence shown here is derived from an EMBL/GenBank/DDBJ whole genome shotgun (WGS) entry which is preliminary data.</text>
</comment>
<sequence length="140" mass="14852">MTSPNDRNSAPTSVAEHMIRAPKLCGPTTTVSDVHDLFHDDHVHAALIAADGALSAVVERSDISSAPPDLPARLAGRLRGRVVGPGADLDTTWRAMVASGRRRLAVIDDHHVLLGLLCLKRTGKGFCSDSDVQARADSRA</sequence>
<dbReference type="Gene3D" id="3.10.580.10">
    <property type="entry name" value="CBS-domain"/>
    <property type="match status" value="1"/>
</dbReference>
<evidence type="ECO:0000259" key="1">
    <source>
        <dbReference type="Pfam" id="PF00571"/>
    </source>
</evidence>
<reference evidence="2 3" key="1">
    <citation type="submission" date="2020-07" db="EMBL/GenBank/DDBJ databases">
        <title>Sequencing the genomes of 1000 actinobacteria strains.</title>
        <authorList>
            <person name="Klenk H.-P."/>
        </authorList>
    </citation>
    <scope>NUCLEOTIDE SEQUENCE [LARGE SCALE GENOMIC DNA]</scope>
    <source>
        <strain evidence="2 3">DSM 45975</strain>
    </source>
</reference>
<dbReference type="Pfam" id="PF00571">
    <property type="entry name" value="CBS"/>
    <property type="match status" value="1"/>
</dbReference>
<evidence type="ECO:0000313" key="3">
    <source>
        <dbReference type="Proteomes" id="UP000569329"/>
    </source>
</evidence>
<protein>
    <submittedName>
        <fullName evidence="2">CBS domain-containing protein</fullName>
    </submittedName>
</protein>
<proteinExistence type="predicted"/>
<name>A0A839DPT5_9PSEU</name>
<dbReference type="SUPFAM" id="SSF54631">
    <property type="entry name" value="CBS-domain pair"/>
    <property type="match status" value="1"/>
</dbReference>
<dbReference type="Proteomes" id="UP000569329">
    <property type="component" value="Unassembled WGS sequence"/>
</dbReference>
<accession>A0A839DPT5</accession>
<feature type="domain" description="CBS" evidence="1">
    <location>
        <begin position="14"/>
        <end position="66"/>
    </location>
</feature>
<organism evidence="2 3">
    <name type="scientific">Halosaccharopolyspora lacisalsi</name>
    <dbReference type="NCBI Taxonomy" id="1000566"/>
    <lineage>
        <taxon>Bacteria</taxon>
        <taxon>Bacillati</taxon>
        <taxon>Actinomycetota</taxon>
        <taxon>Actinomycetes</taxon>
        <taxon>Pseudonocardiales</taxon>
        <taxon>Pseudonocardiaceae</taxon>
        <taxon>Halosaccharopolyspora</taxon>
    </lineage>
</organism>
<gene>
    <name evidence="2" type="ORF">FHX42_001341</name>
</gene>
<dbReference type="RefSeq" id="WP_182543188.1">
    <property type="nucleotide sequence ID" value="NZ_JACGWZ010000001.1"/>
</dbReference>